<keyword evidence="8 12" id="KW-0326">Glycosidase</keyword>
<sequence length="471" mass="52715">MSAPKITFIGAGSTVFVKNILGDVFQRPALKSAHIALMDIDETRLEESHIVVRKLMDSVGANGEISCHRDRKTALQGADFVVVAFQIGGYEPCTVTDFAVCKRHGLEQTIADTLGPGGIMRALRTIPHLWAICDDMTEVCPDATMLNYVNPMAMNTWAMYARYPHIKQVGLCHSVQGTAEELARDLDLDPADLRYRCAGINHMAFYLSLEKKLADGSYVSIYPDLLQAYADGRAPKPNLHGNPRCENIVRYEMFKKLGYFVTESSEHFAEYTPWFIKPGRDDLIARYKVPLDEYPKRCVEQLANWHQELESYKRGERIEVKPSREYASTIMNAIWTGEPSVVYGNVRNDNLIDNLPQGCCVEVACLVDANGIQPTKVGALPAHLAALMQTNINVQTLLTGGDPHRKSRLRLSRHDDGSAHRRGVGDRRDLRAGGRSDRQPRRLAAGLAAPLILLCRRGQRTRRCLSRSIKR</sequence>
<dbReference type="Gene3D" id="3.90.1820.10">
    <property type="entry name" value="AglA-like glucosidase"/>
    <property type="match status" value="1"/>
</dbReference>
<dbReference type="CDD" id="cd05297">
    <property type="entry name" value="GH4_alpha_glucosidase_galactosidase"/>
    <property type="match status" value="1"/>
</dbReference>
<comment type="cofactor">
    <cofactor evidence="1">
        <name>Mn(2+)</name>
        <dbReference type="ChEBI" id="CHEBI:29035"/>
    </cofactor>
</comment>
<keyword evidence="10" id="KW-0408">Iron</keyword>
<dbReference type="InterPro" id="IPR036291">
    <property type="entry name" value="NAD(P)-bd_dom_sf"/>
</dbReference>
<name>A0A378AX95_KLEPO</name>
<comment type="similarity">
    <text evidence="2 12">Belongs to the glycosyl hydrolase 4 family.</text>
</comment>
<gene>
    <name evidence="15" type="primary">melA</name>
    <name evidence="15" type="ORF">NCTC5050_03628</name>
</gene>
<evidence type="ECO:0000256" key="7">
    <source>
        <dbReference type="ARBA" id="ARBA00023277"/>
    </source>
</evidence>
<evidence type="ECO:0000256" key="1">
    <source>
        <dbReference type="ARBA" id="ARBA00001936"/>
    </source>
</evidence>
<evidence type="ECO:0000313" key="15">
    <source>
        <dbReference type="EMBL" id="STV24029.1"/>
    </source>
</evidence>
<dbReference type="InterPro" id="IPR015955">
    <property type="entry name" value="Lactate_DH/Glyco_Ohase_4_C"/>
</dbReference>
<feature type="region of interest" description="Disordered" evidence="13">
    <location>
        <begin position="398"/>
        <end position="441"/>
    </location>
</feature>
<dbReference type="GO" id="GO:0046872">
    <property type="term" value="F:metal ion binding"/>
    <property type="evidence" value="ECO:0007669"/>
    <property type="project" value="UniProtKB-KW"/>
</dbReference>
<accession>A0A378AX95</accession>
<evidence type="ECO:0000259" key="14">
    <source>
        <dbReference type="Pfam" id="PF11975"/>
    </source>
</evidence>
<dbReference type="EC" id="3.2.1.22" evidence="15"/>
<dbReference type="InterPro" id="IPR022616">
    <property type="entry name" value="Glyco_hydro_4_C"/>
</dbReference>
<dbReference type="GO" id="GO:0016616">
    <property type="term" value="F:oxidoreductase activity, acting on the CH-OH group of donors, NAD or NADP as acceptor"/>
    <property type="evidence" value="ECO:0007669"/>
    <property type="project" value="InterPro"/>
</dbReference>
<dbReference type="InterPro" id="IPR019802">
    <property type="entry name" value="GlycHydrolase_4_CS"/>
</dbReference>
<reference evidence="15 16" key="1">
    <citation type="submission" date="2018-06" db="EMBL/GenBank/DDBJ databases">
        <authorList>
            <consortium name="Pathogen Informatics"/>
            <person name="Doyle S."/>
        </authorList>
    </citation>
    <scope>NUCLEOTIDE SEQUENCE [LARGE SCALE GENOMIC DNA]</scope>
    <source>
        <strain evidence="15 16">NCTC5050</strain>
    </source>
</reference>
<evidence type="ECO:0000313" key="16">
    <source>
        <dbReference type="Proteomes" id="UP000255382"/>
    </source>
</evidence>
<feature type="domain" description="Glycosyl hydrolase family 4 C-terminal" evidence="14">
    <location>
        <begin position="197"/>
        <end position="398"/>
    </location>
</feature>
<evidence type="ECO:0000256" key="6">
    <source>
        <dbReference type="ARBA" id="ARBA00023211"/>
    </source>
</evidence>
<evidence type="ECO:0000256" key="8">
    <source>
        <dbReference type="ARBA" id="ARBA00023295"/>
    </source>
</evidence>
<dbReference type="SUPFAM" id="SSF56327">
    <property type="entry name" value="LDH C-terminal domain-like"/>
    <property type="match status" value="1"/>
</dbReference>
<evidence type="ECO:0000256" key="5">
    <source>
        <dbReference type="ARBA" id="ARBA00023027"/>
    </source>
</evidence>
<dbReference type="EMBL" id="UGLZ01000005">
    <property type="protein sequence ID" value="STV24029.1"/>
    <property type="molecule type" value="Genomic_DNA"/>
</dbReference>
<dbReference type="PRINTS" id="PR00732">
    <property type="entry name" value="GLHYDRLASE4"/>
</dbReference>
<dbReference type="GO" id="GO:0005975">
    <property type="term" value="P:carbohydrate metabolic process"/>
    <property type="evidence" value="ECO:0007669"/>
    <property type="project" value="InterPro"/>
</dbReference>
<dbReference type="InterPro" id="IPR001088">
    <property type="entry name" value="Glyco_hydro_4"/>
</dbReference>
<dbReference type="PANTHER" id="PTHR32092:SF6">
    <property type="entry name" value="ALPHA-GALACTOSIDASE"/>
    <property type="match status" value="1"/>
</dbReference>
<evidence type="ECO:0000256" key="3">
    <source>
        <dbReference type="ARBA" id="ARBA00022723"/>
    </source>
</evidence>
<keyword evidence="6 10" id="KW-0464">Manganese</keyword>
<keyword evidence="3 10" id="KW-0479">Metal-binding</keyword>
<keyword evidence="5 12" id="KW-0520">NAD</keyword>
<feature type="binding site" evidence="9">
    <location>
        <position position="150"/>
    </location>
    <ligand>
        <name>substrate</name>
    </ligand>
</feature>
<dbReference type="SUPFAM" id="SSF51735">
    <property type="entry name" value="NAD(P)-binding Rossmann-fold domains"/>
    <property type="match status" value="1"/>
</dbReference>
<keyword evidence="4 12" id="KW-0378">Hydrolase</keyword>
<evidence type="ECO:0000256" key="13">
    <source>
        <dbReference type="SAM" id="MobiDB-lite"/>
    </source>
</evidence>
<evidence type="ECO:0000256" key="10">
    <source>
        <dbReference type="PIRSR" id="PIRSR601088-3"/>
    </source>
</evidence>
<dbReference type="NCBIfam" id="NF011657">
    <property type="entry name" value="PRK15076.1"/>
    <property type="match status" value="1"/>
</dbReference>
<dbReference type="PANTHER" id="PTHR32092">
    <property type="entry name" value="6-PHOSPHO-BETA-GLUCOSIDASE-RELATED"/>
    <property type="match status" value="1"/>
</dbReference>
<keyword evidence="7" id="KW-0119">Carbohydrate metabolism</keyword>
<feature type="site" description="Increases basicity of active site Tyr" evidence="11">
    <location>
        <position position="112"/>
    </location>
</feature>
<keyword evidence="16" id="KW-1185">Reference proteome</keyword>
<feature type="binding site" evidence="10">
    <location>
        <position position="202"/>
    </location>
    <ligand>
        <name>Mn(2+)</name>
        <dbReference type="ChEBI" id="CHEBI:29035"/>
    </ligand>
</feature>
<evidence type="ECO:0000256" key="11">
    <source>
        <dbReference type="PIRSR" id="PIRSR601088-4"/>
    </source>
</evidence>
<dbReference type="AlphaFoldDB" id="A0A378AX95"/>
<keyword evidence="10" id="KW-0533">Nickel</keyword>
<proteinExistence type="inferred from homology"/>
<protein>
    <submittedName>
        <fullName evidence="15">Alpha-galactosidase</fullName>
        <ecNumber evidence="15">3.2.1.22</ecNumber>
    </submittedName>
</protein>
<evidence type="ECO:0000256" key="4">
    <source>
        <dbReference type="ARBA" id="ARBA00022801"/>
    </source>
</evidence>
<dbReference type="Proteomes" id="UP000255382">
    <property type="component" value="Unassembled WGS sequence"/>
</dbReference>
<organism evidence="15 16">
    <name type="scientific">Klebsiella pneumoniae subsp. ozaenae</name>
    <dbReference type="NCBI Taxonomy" id="574"/>
    <lineage>
        <taxon>Bacteria</taxon>
        <taxon>Pseudomonadati</taxon>
        <taxon>Pseudomonadota</taxon>
        <taxon>Gammaproteobacteria</taxon>
        <taxon>Enterobacterales</taxon>
        <taxon>Enterobacteriaceae</taxon>
        <taxon>Klebsiella/Raoultella group</taxon>
        <taxon>Klebsiella</taxon>
        <taxon>Klebsiella pneumoniae complex</taxon>
    </lineage>
</organism>
<evidence type="ECO:0000256" key="12">
    <source>
        <dbReference type="RuleBase" id="RU361152"/>
    </source>
</evidence>
<dbReference type="PROSITE" id="PS01324">
    <property type="entry name" value="GLYCOSYL_HYDROL_F4"/>
    <property type="match status" value="1"/>
</dbReference>
<evidence type="ECO:0000256" key="9">
    <source>
        <dbReference type="PIRSR" id="PIRSR601088-2"/>
    </source>
</evidence>
<dbReference type="GO" id="GO:0004557">
    <property type="term" value="F:alpha-galactosidase activity"/>
    <property type="evidence" value="ECO:0007669"/>
    <property type="project" value="UniProtKB-EC"/>
</dbReference>
<feature type="binding site" evidence="10">
    <location>
        <position position="172"/>
    </location>
    <ligand>
        <name>Mn(2+)</name>
        <dbReference type="ChEBI" id="CHEBI:29035"/>
    </ligand>
</feature>
<evidence type="ECO:0000256" key="2">
    <source>
        <dbReference type="ARBA" id="ARBA00010141"/>
    </source>
</evidence>
<feature type="compositionally biased region" description="Basic and acidic residues" evidence="13">
    <location>
        <begin position="412"/>
        <end position="440"/>
    </location>
</feature>
<keyword evidence="10" id="KW-0170">Cobalt</keyword>
<dbReference type="InterPro" id="IPR053715">
    <property type="entry name" value="GH4_Enzyme_sf"/>
</dbReference>
<dbReference type="Pfam" id="PF11975">
    <property type="entry name" value="Glyco_hydro_4C"/>
    <property type="match status" value="1"/>
</dbReference>
<dbReference type="Pfam" id="PF02056">
    <property type="entry name" value="Glyco_hydro_4"/>
    <property type="match status" value="1"/>
</dbReference>
<comment type="cofactor">
    <cofactor evidence="12">
        <name>NAD(+)</name>
        <dbReference type="ChEBI" id="CHEBI:57540"/>
    </cofactor>
    <text evidence="12">Binds 1 NAD(+) per subunit.</text>
</comment>